<dbReference type="Proteomes" id="UP000182360">
    <property type="component" value="Unassembled WGS sequence"/>
</dbReference>
<feature type="signal peptide" evidence="1">
    <location>
        <begin position="1"/>
        <end position="34"/>
    </location>
</feature>
<feature type="domain" description="FlgD/Vpr Ig-like" evidence="2">
    <location>
        <begin position="3637"/>
        <end position="3703"/>
    </location>
</feature>
<name>A0A1H9G166_9SPIR</name>
<dbReference type="InterPro" id="IPR025965">
    <property type="entry name" value="FlgD/Vpr_Ig-like"/>
</dbReference>
<keyword evidence="4" id="KW-1185">Reference proteome</keyword>
<organism evidence="3 4">
    <name type="scientific">Treponema bryantii</name>
    <dbReference type="NCBI Taxonomy" id="163"/>
    <lineage>
        <taxon>Bacteria</taxon>
        <taxon>Pseudomonadati</taxon>
        <taxon>Spirochaetota</taxon>
        <taxon>Spirochaetia</taxon>
        <taxon>Spirochaetales</taxon>
        <taxon>Treponemataceae</taxon>
        <taxon>Treponema</taxon>
    </lineage>
</organism>
<reference evidence="3 4" key="1">
    <citation type="submission" date="2016-10" db="EMBL/GenBank/DDBJ databases">
        <authorList>
            <person name="de Groot N.N."/>
        </authorList>
    </citation>
    <scope>NUCLEOTIDE SEQUENCE [LARGE SCALE GENOMIC DNA]</scope>
    <source>
        <strain evidence="3 4">B25</strain>
    </source>
</reference>
<dbReference type="EMBL" id="FOFU01000004">
    <property type="protein sequence ID" value="SEQ43809.1"/>
    <property type="molecule type" value="Genomic_DNA"/>
</dbReference>
<dbReference type="Gene3D" id="2.60.40.4070">
    <property type="match status" value="1"/>
</dbReference>
<keyword evidence="1" id="KW-0732">Signal</keyword>
<evidence type="ECO:0000256" key="1">
    <source>
        <dbReference type="SAM" id="SignalP"/>
    </source>
</evidence>
<dbReference type="Pfam" id="PF13860">
    <property type="entry name" value="FlgD_ig"/>
    <property type="match status" value="1"/>
</dbReference>
<dbReference type="RefSeq" id="WP_074643297.1">
    <property type="nucleotide sequence ID" value="NZ_FOFU01000004.1"/>
</dbReference>
<gene>
    <name evidence="3" type="ORF">SAMN04487977_104243</name>
</gene>
<accession>A0A1H9G166</accession>
<sequence length="3718" mass="395624">MYNCLQKIKAHFSQKLLVVLTIFMMICAGVSAQAVEYTWTGISETDNNWTTPGNWSPDTAYPQAADKAIISSDAAITIDDDITVSDIEITGATVSFSTTDTPKSLTITNSLSNDTNSKTYFLCSVDLSSVASADFTNSGTVYFYNNSDNLYTFKTPENCNLGNFYFLGKLEIIIDGNYCRATNFNMEIDSDTSSYFATDDFKVILSGTGTLKATNVNLTRASKTAGKTGTFEIGKNSLNTKFEISDSIETHSGVILQINEGATLETEKYAHNAGNADVIAKTIINGTFIANTSFDTAISISANAGSTEVTIGTDGVLTSPNIQPTTTTYRNTAASTIPFTNNGTINTKTFNIPYNVVNNGIINTNATPATITALSFSGTDGTINLKSAETTLTTTSTTVNSNQKEIKLTNTEATIKGNYSLTNFTATAATSMSGKSITLANAAITANSISLSGSAGSLLTLEGSGSAHSFKTSSLTAEYLSIDENIILLNYSTAIAHCEPSAGDTTANWLKVIQNGWAIKALKTFTFTWTGDTDSIWNKDSNWDTGLIPEEDCKIIIPAGCDNYPVLGSDTYNGGTLTLSDTTSKITLGTADLSLSGKENEATASTTLSSAGTIVFTGNGRITDGTDAINDVSHGTVEYAGTGGSVNDFGTTDYNNLIISGTNWQIDGDCTVQNSFSIADGGTCKISTATSITAESITIADGGSCSVSAETNLKAKTFAFYGSGTNKNLTSSANVNMIFIPATANADVNIPSGIDSSFSFESTGTLHLENESTGKLVFSDSDTFNVFEYKLNFHSPVILKQDIKVQNSVTAAESITAGDTSGISALIFQGSGEIEFTPTTDKTYQNITINDTGCSLTVNNNGYTITNCTITKATSTTFDGTPAITNLSDDTTAGNITFNNGATITNAVSLETTGKTTVKRNISAASFSAKNLVAGADAAVNTTGAQTYGTINGTTAETQDLTLTASAVTINDNVGTTRRLDILTINAPLTIGTTGKQISAKEIDFAGDISGSDKNLTITTAKLKSTIAADGTSAITLNQLTLSQATTIGTENASTLSLNISKISGTSTLTFDENATQINLKDGIEINPNIINKRNVICNGAATFNGTFTNTSGSLTGDQTSGKTLTFKKKYAGTDATLIAAKATNTTNGITIFQTDVDLSDTTFNASGGTVILSGATAPASQLLTTKNDGTTAFNKLTINGNVTFATSNTIDTLTANNLGDKTLSFYDNTTQTVTTLSLTGTNKDHKLTLTSTGHWNISCTNEPELKFLIVDNSTNSTPGTPAPGTKFVAFDSIDGGSNVYWNFPDMEYKWTGTTSSDWRTASNWYPASIPGIGSKIIIQPADNYPILDFELILSGNNSTALITVEENAIFDIADNSLTLGLSDGVTITPGTITNKGTVIITGVNSQSINYTTMENSGDDSTVIYSGTSPTVNFIWDGDNSTSKKDYKNLQISNIVNATADLNISRNLTINKNISLLTGSISVSGETTVQTDCTTVNTSGNQTYNDSVTITTAGSGVSINSSDGNLLFSDTVTGTKLTVSGNTIQFSGVVGTTTTPLGQLSIGTATTTTFDEPVYISTFTDSDTGNSGAILFSKGGIISNDVSLNTTGNVSITTEMSFNGDFSHTTGTTSITGTVTSAGTVSLGAADKLTTLSSAEINAASLNCDILKISGDVTIKTSGTQTYNGTINASTADSDTLTLKSTGLITFNGNIGSTTPLLKSITTTAGSAVQIDCESIKTSGNQTYSDSVTITTAGSGVSINSSDGNLLFADTVTGTKLTVSGNTIQFSGVVGTTTTPLDQLSIGTATTTTFEDSVYISTFTDSDTGNSGAILFSKGGIISNDVSLNTTGNVSIDGSTTEMNFNRDFSHTTGTTSITGTVTSAGTLSLGAADKLTTLSSAEINAVSLNCNILKISGDVTIETSGTQTYNGTINASTADSDTLTLTSTDLITFNGNIGFVTPLLKALTTTPDTPVLINCASIKSSISQEYNGAVTLGTTLSSHAITSSIITFGTDATINGNASLVLEGTTSSTFNARIGDTTPLTSIEIKGPAIINCSDITTSDTQVFNDIVTLKHSVILSSDSTVIFKDNVSNSDEASTATLTVNANTEIDASSVTIKTSEFDFSGNITGSETDTVLTLLTPTLISIANSSSDIKLSKLIINQDTILKTSNTSALYVYVSEINNSGKILIIDTSVSNFEFKQACIINTDIQTYDGSKLTAWTGITTFTGNLTISGDFAHNNGTIKFAGTTQTLTTKDDDSTNFYNILISSPAKVTTASSFIVSGTSWDNTTEENGFTGTVGTITFNNSTVPATSPLTIVSGKNIFYDVACKTTDQNITFKEENIFSHEVTIGESANIPNNVIISSASAITFAPELYCQNITINAGENAVTFTDDSYFNTSFTNNGTGLVTFDGSATYGTSFINESPALTTFKSSFTGTGNAEFAGDINLTDDADRFFSAGAGHSITTTNNLIVNTNSVNTIQMNSTPTSKVIAKNFVLYSGKLKLNGTLESTGDIILLGPDYTTLDPQTGIDGIYLYNQTRPSPVNYTTAFIAAPFNGEVTALENTVIKADKNFYSNGIILAGPASGSFEIQLPKTSDSHKGFAEAVKTTVNNCNVRCWELPSNTATDDTVPAKIAAYECTDNSNNTNWNFEDFEILNAWTERDDAIFVEFNSPVRNLYNEITNSLSYLTYQGTTDTRTAFAGIYTKPDCQNADLIENIDIELTNGRYSIILKAPDSWNTDATGTSVGSSALSSDRNGNHKTSVPYLDIPRSLTGVNYIITNKWGKRLNNYSTRTPTPGKSYGTNETSGSETYVLDKTGPVLWSVRTGQELHTAYNSAIGESCQHSYDSHNFLEFRYSEPVEFNSNSIPADSENIQITDTFGAISGNAGFTTATNTLTFAGIARLTAPSTNQLLLNTGSQGSANKYINALYRTDEYSLRLSIAGWTDGTVSDYSGNEYKNWKGYIDEAKPFTGAQVFPIDTTNNLVTDLQGNLQIEYEANKVEPLIISNSIDENPSHLLPVSPDVYSAWDISEPVFAPLRLNSETTWTETKNADTSEAIGNTNGSGSTLDRIDFHFFDNTPAYSSSDTAEWFTESGWCTPSTAGGKENLYDNTYTYAADIIGGARQFDSVQARRTSGGIRLSTKLNAAAGFKYSTDIDEINPSTAFATGLSNIHTTVISQLFTGASEPQHSANDPDGLYLGIGITDTDLPVETSFAFSYNYSNAFLTDLAGNRLRNKTISKTIDRTPPSFDIILSPVNQKQIYIVFVKKILTDSSKISFRYPDGSNYDITGNFMNILPSCFQIITINSDGSYAPSTDIEIDTSIPAKIVEQYSDSHFTCISMTLTKEICFEDIKNLHIQLKNHPDFPETSPDIYTNNNNAKVTFIQDELGNYMQMYSAHALSDFAIGLVNPLYAYSSDINENDKPVMNGLYEQGSWAVHDWDADQKNYGTLPNTHAVTIIASEEDGTEDNSQIPENVRLYLSDSPDAGSVSTQFNKDFKTSLRVWLPDLTDGIFRALSAKNNSNFTYVDSSLLNEEEPAEGLIFDIPVEMINRWKNGDQISFIFGITESDGSPVSIFNSPYYDNEQRRYNYALSSKVPLYSLRMHDITDIGTLDLWSFRLKSETAQRGGVTILNNVIDAGKGEKTVVKISLPDEGRLNVIVMTLDGNIITYLNRGNTKAGEHYFTWDGKNRNGKPVARGMYFVRVIGSGIDETRKVMVVK</sequence>
<dbReference type="OrthoDB" id="368286at2"/>
<evidence type="ECO:0000313" key="3">
    <source>
        <dbReference type="EMBL" id="SEQ43809.1"/>
    </source>
</evidence>
<protein>
    <submittedName>
        <fullName evidence="3">FlgD Ig-like domain-containing protein</fullName>
    </submittedName>
</protein>
<evidence type="ECO:0000259" key="2">
    <source>
        <dbReference type="Pfam" id="PF13860"/>
    </source>
</evidence>
<evidence type="ECO:0000313" key="4">
    <source>
        <dbReference type="Proteomes" id="UP000182360"/>
    </source>
</evidence>
<proteinExistence type="predicted"/>
<feature type="chain" id="PRO_5010357612" evidence="1">
    <location>
        <begin position="35"/>
        <end position="3718"/>
    </location>
</feature>